<organism evidence="1 2">
    <name type="scientific">Aristaeella hokkaidonensis</name>
    <dbReference type="NCBI Taxonomy" id="3046382"/>
    <lineage>
        <taxon>Bacteria</taxon>
        <taxon>Bacillati</taxon>
        <taxon>Bacillota</taxon>
        <taxon>Clostridia</taxon>
        <taxon>Eubacteriales</taxon>
        <taxon>Aristaeellaceae</taxon>
        <taxon>Aristaeella</taxon>
    </lineage>
</organism>
<dbReference type="Proteomes" id="UP000682782">
    <property type="component" value="Chromosome"/>
</dbReference>
<sequence length="453" mass="49630">MNYEKKKVLVVGMARSGVAAAQLLRASGAEVTVNDSKTEEELGQQLKPLEGLQLERCFGCPAMDLLEGKDCLVISPGIPDTAPFVVKAKEMGIYVIGELELAAQLSRGTLIAVTGTNGKTTTVSLLGEIFANSGKVTHVVGNIGYPFSLASLVSRKEDMIVCEVSSFQMETADTFHPHVALLTNITEDHLNRHGTMEVYTAMKMRMFKNQTASDYAVFNADDPGLEGLSKQVKSRVLFFSRKQEVKEGAFVRDGQIMIRMDGNEKKICGTDEVFIPGPHNLENALGAVCVAAAMNVPVPVIRHSLKTFRGVEHRIETVRELDGVEYINDSKGTNVDSTIKAVQTMSQPTVIILGGYDKHTSFDPLSREIINSPMIRHAVLIGETAGLIRNSLERVGFNHLTDAGSMREAVETARSLADKGWCVLLSPACASFDMFKDYEERGRVFKEIVRELK</sequence>
<gene>
    <name evidence="1" type="ORF">JYE49_06575</name>
</gene>
<protein>
    <submittedName>
        <fullName evidence="1">UDP-N-acetylmuramoyl-L-alanine--D-glutamate ligase</fullName>
        <ecNumber evidence="1">6.3.2.9</ecNumber>
    </submittedName>
</protein>
<reference evidence="1" key="1">
    <citation type="submission" date="2021-01" db="EMBL/GenBank/DDBJ databases">
        <title>Complete genome sequence of Clostridiales bacterium R-7.</title>
        <authorList>
            <person name="Mahoney-Kurpe S.C."/>
            <person name="Palevich N."/>
            <person name="Koike S."/>
            <person name="Moon C.D."/>
            <person name="Attwood G.T."/>
        </authorList>
    </citation>
    <scope>NUCLEOTIDE SEQUENCE</scope>
    <source>
        <strain evidence="1">R-7</strain>
    </source>
</reference>
<dbReference type="EMBL" id="CP068393">
    <property type="protein sequence ID" value="QUC68349.1"/>
    <property type="molecule type" value="Genomic_DNA"/>
</dbReference>
<evidence type="ECO:0000313" key="1">
    <source>
        <dbReference type="EMBL" id="QUC68349.1"/>
    </source>
</evidence>
<keyword evidence="1" id="KW-0436">Ligase</keyword>
<dbReference type="EC" id="6.3.2.9" evidence="1"/>
<keyword evidence="2" id="KW-1185">Reference proteome</keyword>
<proteinExistence type="predicted"/>
<evidence type="ECO:0000313" key="2">
    <source>
        <dbReference type="Proteomes" id="UP000682782"/>
    </source>
</evidence>
<accession>A0AC61MYT5</accession>
<name>A0AC61MYT5_9FIRM</name>